<evidence type="ECO:0000313" key="2">
    <source>
        <dbReference type="Proteomes" id="UP000515823"/>
    </source>
</evidence>
<sequence>MEWNQIYGPDSQPDMCQITNYIQTPLWKELCGHLEDSYGVSPKIEYSRCSGKPGWNVKYKKSGKALCTLYPEEGFFTCMVSIGRKEAPEAELLLTACTSYVKDLYAGANPFNGSRWLMIEVKDLQTLSDVKTLIGTRCKTIKKD</sequence>
<evidence type="ECO:0000313" key="1">
    <source>
        <dbReference type="EMBL" id="QNM06318.1"/>
    </source>
</evidence>
<dbReference type="AlphaFoldDB" id="A0A7G9G686"/>
<protein>
    <submittedName>
        <fullName evidence="1">DUF3788 domain-containing protein</fullName>
    </submittedName>
</protein>
<dbReference type="RefSeq" id="WP_249303726.1">
    <property type="nucleotide sequence ID" value="NZ_CP060634.1"/>
</dbReference>
<name>A0A7G9G686_9FIRM</name>
<dbReference type="InterPro" id="IPR024265">
    <property type="entry name" value="DUF3788"/>
</dbReference>
<reference evidence="1 2" key="1">
    <citation type="submission" date="2020-08" db="EMBL/GenBank/DDBJ databases">
        <authorList>
            <person name="Liu C."/>
            <person name="Sun Q."/>
        </authorList>
    </citation>
    <scope>NUCLEOTIDE SEQUENCE [LARGE SCALE GENOMIC DNA]</scope>
    <source>
        <strain evidence="1 2">NSJ-38</strain>
    </source>
</reference>
<keyword evidence="2" id="KW-1185">Reference proteome</keyword>
<gene>
    <name evidence="1" type="ORF">H9Q78_04040</name>
</gene>
<dbReference type="Pfam" id="PF12663">
    <property type="entry name" value="DUF3788"/>
    <property type="match status" value="1"/>
</dbReference>
<dbReference type="KEGG" id="qdo:H9Q78_04040"/>
<accession>A0A7G9G686</accession>
<dbReference type="EMBL" id="CP060634">
    <property type="protein sequence ID" value="QNM06318.1"/>
    <property type="molecule type" value="Genomic_DNA"/>
</dbReference>
<proteinExistence type="predicted"/>
<organism evidence="1 2">
    <name type="scientific">Qiania dongpingensis</name>
    <dbReference type="NCBI Taxonomy" id="2763669"/>
    <lineage>
        <taxon>Bacteria</taxon>
        <taxon>Bacillati</taxon>
        <taxon>Bacillota</taxon>
        <taxon>Clostridia</taxon>
        <taxon>Lachnospirales</taxon>
        <taxon>Lachnospiraceae</taxon>
        <taxon>Qiania</taxon>
    </lineage>
</organism>
<dbReference type="Proteomes" id="UP000515823">
    <property type="component" value="Chromosome"/>
</dbReference>